<evidence type="ECO:0000259" key="6">
    <source>
        <dbReference type="PROSITE" id="PS51077"/>
    </source>
</evidence>
<dbReference type="GO" id="GO:0045892">
    <property type="term" value="P:negative regulation of DNA-templated transcription"/>
    <property type="evidence" value="ECO:0007669"/>
    <property type="project" value="TreeGrafter"/>
</dbReference>
<dbReference type="InterPro" id="IPR036388">
    <property type="entry name" value="WH-like_DNA-bd_sf"/>
</dbReference>
<keyword evidence="3" id="KW-0804">Transcription</keyword>
<dbReference type="OrthoDB" id="9807558at2"/>
<evidence type="ECO:0000256" key="3">
    <source>
        <dbReference type="ARBA" id="ARBA00023163"/>
    </source>
</evidence>
<name>A0A4R1NEB8_9GAMM</name>
<dbReference type="PANTHER" id="PTHR30136">
    <property type="entry name" value="HELIX-TURN-HELIX TRANSCRIPTIONAL REGULATOR, ICLR FAMILY"/>
    <property type="match status" value="1"/>
</dbReference>
<organism evidence="8 9">
    <name type="scientific">Sodalis ligni</name>
    <dbReference type="NCBI Taxonomy" id="2697027"/>
    <lineage>
        <taxon>Bacteria</taxon>
        <taxon>Pseudomonadati</taxon>
        <taxon>Pseudomonadota</taxon>
        <taxon>Gammaproteobacteria</taxon>
        <taxon>Enterobacterales</taxon>
        <taxon>Bruguierivoracaceae</taxon>
        <taxon>Sodalis</taxon>
    </lineage>
</organism>
<dbReference type="Pfam" id="PF01614">
    <property type="entry name" value="IclR_C"/>
    <property type="match status" value="1"/>
</dbReference>
<evidence type="ECO:0000256" key="2">
    <source>
        <dbReference type="ARBA" id="ARBA00023125"/>
    </source>
</evidence>
<dbReference type="FunFam" id="1.10.10.10:FF:000056">
    <property type="entry name" value="IclR family transcriptional regulator"/>
    <property type="match status" value="1"/>
</dbReference>
<comment type="caution">
    <text evidence="8">The sequence shown here is derived from an EMBL/GenBank/DDBJ whole genome shotgun (WGS) entry which is preliminary data.</text>
</comment>
<dbReference type="PROSITE" id="PS51077">
    <property type="entry name" value="HTH_ICLR"/>
    <property type="match status" value="1"/>
</dbReference>
<dbReference type="PROSITE" id="PS51078">
    <property type="entry name" value="ICLR_ED"/>
    <property type="match status" value="1"/>
</dbReference>
<dbReference type="SUPFAM" id="SSF46785">
    <property type="entry name" value="Winged helix' DNA-binding domain"/>
    <property type="match status" value="1"/>
</dbReference>
<evidence type="ECO:0000313" key="9">
    <source>
        <dbReference type="Proteomes" id="UP000294555"/>
    </source>
</evidence>
<evidence type="ECO:0000256" key="4">
    <source>
        <dbReference type="ARBA" id="ARBA00040379"/>
    </source>
</evidence>
<dbReference type="Proteomes" id="UP000294555">
    <property type="component" value="Unassembled WGS sequence"/>
</dbReference>
<keyword evidence="1" id="KW-0805">Transcription regulation</keyword>
<evidence type="ECO:0000259" key="7">
    <source>
        <dbReference type="PROSITE" id="PS51078"/>
    </source>
</evidence>
<dbReference type="InterPro" id="IPR029016">
    <property type="entry name" value="GAF-like_dom_sf"/>
</dbReference>
<dbReference type="GO" id="GO:0003677">
    <property type="term" value="F:DNA binding"/>
    <property type="evidence" value="ECO:0007669"/>
    <property type="project" value="UniProtKB-KW"/>
</dbReference>
<keyword evidence="2" id="KW-0238">DNA-binding</keyword>
<evidence type="ECO:0000256" key="1">
    <source>
        <dbReference type="ARBA" id="ARBA00023015"/>
    </source>
</evidence>
<reference evidence="8 9" key="1">
    <citation type="submission" date="2019-02" db="EMBL/GenBank/DDBJ databases">
        <title>Investigation of anaerobic lignin degradation for improved lignocellulosic biofuels.</title>
        <authorList>
            <person name="Deangelis K."/>
        </authorList>
    </citation>
    <scope>NUCLEOTIDE SEQUENCE [LARGE SCALE GENOMIC DNA]</scope>
    <source>
        <strain evidence="8 9">159R</strain>
    </source>
</reference>
<dbReference type="SUPFAM" id="SSF55781">
    <property type="entry name" value="GAF domain-like"/>
    <property type="match status" value="1"/>
</dbReference>
<dbReference type="InterPro" id="IPR036390">
    <property type="entry name" value="WH_DNA-bd_sf"/>
</dbReference>
<dbReference type="Gene3D" id="3.30.450.40">
    <property type="match status" value="1"/>
</dbReference>
<dbReference type="Pfam" id="PF09339">
    <property type="entry name" value="HTH_IclR"/>
    <property type="match status" value="1"/>
</dbReference>
<dbReference type="AlphaFoldDB" id="A0A4R1NEB8"/>
<feature type="domain" description="IclR-ED" evidence="7">
    <location>
        <begin position="65"/>
        <end position="250"/>
    </location>
</feature>
<dbReference type="EMBL" id="SJOI01000001">
    <property type="protein sequence ID" value="TCL05964.1"/>
    <property type="molecule type" value="Genomic_DNA"/>
</dbReference>
<dbReference type="PANTHER" id="PTHR30136:SF24">
    <property type="entry name" value="HTH-TYPE TRANSCRIPTIONAL REPRESSOR ALLR"/>
    <property type="match status" value="1"/>
</dbReference>
<dbReference type="GO" id="GO:0003700">
    <property type="term" value="F:DNA-binding transcription factor activity"/>
    <property type="evidence" value="ECO:0007669"/>
    <property type="project" value="TreeGrafter"/>
</dbReference>
<protein>
    <recommendedName>
        <fullName evidence="4">HTH-type transcriptional repressor AllR</fullName>
    </recommendedName>
    <alternativeName>
        <fullName evidence="5">Negative regulator of allantoin and glyoxylate utilization operons</fullName>
    </alternativeName>
</protein>
<dbReference type="InterPro" id="IPR014757">
    <property type="entry name" value="Tscrpt_reg_IclR_C"/>
</dbReference>
<gene>
    <name evidence="8" type="ORF">EZJ58_4188</name>
</gene>
<keyword evidence="9" id="KW-1185">Reference proteome</keyword>
<dbReference type="InterPro" id="IPR050707">
    <property type="entry name" value="HTH_MetabolicPath_Reg"/>
</dbReference>
<dbReference type="SMART" id="SM00346">
    <property type="entry name" value="HTH_ICLR"/>
    <property type="match status" value="1"/>
</dbReference>
<dbReference type="InterPro" id="IPR005471">
    <property type="entry name" value="Tscrpt_reg_IclR_N"/>
</dbReference>
<dbReference type="Gene3D" id="1.10.10.10">
    <property type="entry name" value="Winged helix-like DNA-binding domain superfamily/Winged helix DNA-binding domain"/>
    <property type="match status" value="1"/>
</dbReference>
<evidence type="ECO:0000313" key="8">
    <source>
        <dbReference type="EMBL" id="TCL05964.1"/>
    </source>
</evidence>
<feature type="domain" description="HTH iclR-type" evidence="6">
    <location>
        <begin position="4"/>
        <end position="65"/>
    </location>
</feature>
<accession>A0A4R1NEB8</accession>
<proteinExistence type="predicted"/>
<dbReference type="RefSeq" id="WP_132924969.1">
    <property type="nucleotide sequence ID" value="NZ_SJOI01000001.1"/>
</dbReference>
<evidence type="ECO:0000256" key="5">
    <source>
        <dbReference type="ARBA" id="ARBA00042627"/>
    </source>
</evidence>
<sequence length="251" mass="27596">MNEVKSAVRVLEVLELLTHEEKPLSLKEVVDELGYPKSSTHNLLATLVSRGYAIRDETDRYQLNNAFREGPGWICGPEARLSEMALPVMRELRDRCGETIMLGVLNGEGRLKTLERCSGTQPVRYESPLGSCLPSYCTAMGRALLAGRDDAQIDNYLSRERIVQYTRHTLVDREQIKAHIAKARRDGYAVSDQEIDIGGSGVAAPVLNGKGETVAALNVAAISSRFNENGEALIAAVKNYAAILSSRLGWH</sequence>